<dbReference type="Pfam" id="PF03699">
    <property type="entry name" value="UPF0182"/>
    <property type="match status" value="1"/>
</dbReference>
<evidence type="ECO:0000256" key="1">
    <source>
        <dbReference type="ARBA" id="ARBA00022475"/>
    </source>
</evidence>
<dbReference type="PANTHER" id="PTHR39344">
    <property type="entry name" value="UPF0182 PROTEIN SLL1060"/>
    <property type="match status" value="1"/>
</dbReference>
<dbReference type="GO" id="GO:0016020">
    <property type="term" value="C:membrane"/>
    <property type="evidence" value="ECO:0007669"/>
    <property type="project" value="InterPro"/>
</dbReference>
<protein>
    <submittedName>
        <fullName evidence="5">UPF0182 family protein</fullName>
    </submittedName>
</protein>
<gene>
    <name evidence="5" type="ORF">E6G98_13575</name>
</gene>
<feature type="non-terminal residue" evidence="5">
    <location>
        <position position="116"/>
    </location>
</feature>
<evidence type="ECO:0000313" key="6">
    <source>
        <dbReference type="Proteomes" id="UP000315217"/>
    </source>
</evidence>
<keyword evidence="1" id="KW-1003">Cell membrane</keyword>
<evidence type="ECO:0000256" key="2">
    <source>
        <dbReference type="ARBA" id="ARBA00022692"/>
    </source>
</evidence>
<accession>A0A537LHG8</accession>
<keyword evidence="3" id="KW-1133">Transmembrane helix</keyword>
<organism evidence="5 6">
    <name type="scientific">Candidatus Segetimicrobium genomatis</name>
    <dbReference type="NCBI Taxonomy" id="2569760"/>
    <lineage>
        <taxon>Bacteria</taxon>
        <taxon>Bacillati</taxon>
        <taxon>Candidatus Sysuimicrobiota</taxon>
        <taxon>Candidatus Sysuimicrobiia</taxon>
        <taxon>Candidatus Sysuimicrobiales</taxon>
        <taxon>Candidatus Segetimicrobiaceae</taxon>
        <taxon>Candidatus Segetimicrobium</taxon>
    </lineage>
</organism>
<evidence type="ECO:0000256" key="4">
    <source>
        <dbReference type="ARBA" id="ARBA00023136"/>
    </source>
</evidence>
<proteinExistence type="predicted"/>
<name>A0A537LHG8_9BACT</name>
<dbReference type="InterPro" id="IPR005372">
    <property type="entry name" value="UPF0182"/>
</dbReference>
<dbReference type="Proteomes" id="UP000315217">
    <property type="component" value="Unassembled WGS sequence"/>
</dbReference>
<keyword evidence="4" id="KW-0472">Membrane</keyword>
<evidence type="ECO:0000313" key="5">
    <source>
        <dbReference type="EMBL" id="TMJ07454.1"/>
    </source>
</evidence>
<evidence type="ECO:0000256" key="3">
    <source>
        <dbReference type="ARBA" id="ARBA00022989"/>
    </source>
</evidence>
<feature type="non-terminal residue" evidence="5">
    <location>
        <position position="1"/>
    </location>
</feature>
<dbReference type="PANTHER" id="PTHR39344:SF1">
    <property type="entry name" value="UPF0182 PROTEIN SLL1060"/>
    <property type="match status" value="1"/>
</dbReference>
<dbReference type="GO" id="GO:0005576">
    <property type="term" value="C:extracellular region"/>
    <property type="evidence" value="ECO:0007669"/>
    <property type="project" value="TreeGrafter"/>
</dbReference>
<sequence>IAWMAVRNDVPHYGEIVVYRFPKDRLVFGPMQVESRINQDPVISQQLTLWNQEGSRVLRGNLLIIPMENALMYVEPLFLQAERSQLPELKRVIVASGPRIVMEETLDAAVARLLGA</sequence>
<dbReference type="AlphaFoldDB" id="A0A537LHG8"/>
<comment type="caution">
    <text evidence="5">The sequence shown here is derived from an EMBL/GenBank/DDBJ whole genome shotgun (WGS) entry which is preliminary data.</text>
</comment>
<reference evidence="5 6" key="1">
    <citation type="journal article" date="2019" name="Nat. Microbiol.">
        <title>Mediterranean grassland soil C-N compound turnover is dependent on rainfall and depth, and is mediated by genomically divergent microorganisms.</title>
        <authorList>
            <person name="Diamond S."/>
            <person name="Andeer P.F."/>
            <person name="Li Z."/>
            <person name="Crits-Christoph A."/>
            <person name="Burstein D."/>
            <person name="Anantharaman K."/>
            <person name="Lane K.R."/>
            <person name="Thomas B.C."/>
            <person name="Pan C."/>
            <person name="Northen T.R."/>
            <person name="Banfield J.F."/>
        </authorList>
    </citation>
    <scope>NUCLEOTIDE SEQUENCE [LARGE SCALE GENOMIC DNA]</scope>
    <source>
        <strain evidence="5">NP_1</strain>
    </source>
</reference>
<keyword evidence="2" id="KW-0812">Transmembrane</keyword>
<dbReference type="EMBL" id="VBAI01000266">
    <property type="protein sequence ID" value="TMJ07454.1"/>
    <property type="molecule type" value="Genomic_DNA"/>
</dbReference>